<feature type="region of interest" description="Disordered" evidence="6">
    <location>
        <begin position="331"/>
        <end position="353"/>
    </location>
</feature>
<feature type="transmembrane region" description="Helical" evidence="7">
    <location>
        <begin position="146"/>
        <end position="168"/>
    </location>
</feature>
<dbReference type="PANTHER" id="PTHR31632">
    <property type="entry name" value="IRON TRANSPORTER FTH1"/>
    <property type="match status" value="1"/>
</dbReference>
<evidence type="ECO:0000256" key="3">
    <source>
        <dbReference type="ARBA" id="ARBA00022692"/>
    </source>
</evidence>
<comment type="similarity">
    <text evidence="2">Belongs to the oxidase-dependent Fe transporter (OFeT) (TC 9.A.10.1) family.</text>
</comment>
<feature type="transmembrane region" description="Helical" evidence="7">
    <location>
        <begin position="188"/>
        <end position="210"/>
    </location>
</feature>
<feature type="transmembrane region" description="Helical" evidence="7">
    <location>
        <begin position="222"/>
        <end position="242"/>
    </location>
</feature>
<dbReference type="Proteomes" id="UP001500851">
    <property type="component" value="Unassembled WGS sequence"/>
</dbReference>
<keyword evidence="3 7" id="KW-0812">Transmembrane</keyword>
<feature type="transmembrane region" description="Helical" evidence="7">
    <location>
        <begin position="113"/>
        <end position="134"/>
    </location>
</feature>
<dbReference type="EMBL" id="BAAAOB010000001">
    <property type="protein sequence ID" value="GAA1775896.1"/>
    <property type="molecule type" value="Genomic_DNA"/>
</dbReference>
<evidence type="ECO:0000256" key="4">
    <source>
        <dbReference type="ARBA" id="ARBA00022989"/>
    </source>
</evidence>
<feature type="region of interest" description="Disordered" evidence="6">
    <location>
        <begin position="1"/>
        <end position="20"/>
    </location>
</feature>
<proteinExistence type="inferred from homology"/>
<gene>
    <name evidence="8" type="ORF">GCM10009768_00410</name>
</gene>
<name>A0ABP4XDG2_9MICO</name>
<dbReference type="NCBIfam" id="NF041756">
    <property type="entry name" value="EfeU"/>
    <property type="match status" value="1"/>
</dbReference>
<keyword evidence="4 7" id="KW-1133">Transmembrane helix</keyword>
<evidence type="ECO:0000313" key="9">
    <source>
        <dbReference type="Proteomes" id="UP001500851"/>
    </source>
</evidence>
<evidence type="ECO:0000256" key="6">
    <source>
        <dbReference type="SAM" id="MobiDB-lite"/>
    </source>
</evidence>
<comment type="caution">
    <text evidence="8">The sequence shown here is derived from an EMBL/GenBank/DDBJ whole genome shotgun (WGS) entry which is preliminary data.</text>
</comment>
<reference evidence="9" key="1">
    <citation type="journal article" date="2019" name="Int. J. Syst. Evol. Microbiol.">
        <title>The Global Catalogue of Microorganisms (GCM) 10K type strain sequencing project: providing services to taxonomists for standard genome sequencing and annotation.</title>
        <authorList>
            <consortium name="The Broad Institute Genomics Platform"/>
            <consortium name="The Broad Institute Genome Sequencing Center for Infectious Disease"/>
            <person name="Wu L."/>
            <person name="Ma J."/>
        </authorList>
    </citation>
    <scope>NUCLEOTIDE SEQUENCE [LARGE SCALE GENOMIC DNA]</scope>
    <source>
        <strain evidence="9">JCM 14736</strain>
    </source>
</reference>
<accession>A0ABP4XDG2</accession>
<evidence type="ECO:0000256" key="7">
    <source>
        <dbReference type="SAM" id="Phobius"/>
    </source>
</evidence>
<dbReference type="PANTHER" id="PTHR31632:SF2">
    <property type="entry name" value="PLASMA MEMBRANE IRON PERMEASE"/>
    <property type="match status" value="1"/>
</dbReference>
<keyword evidence="9" id="KW-1185">Reference proteome</keyword>
<evidence type="ECO:0000256" key="5">
    <source>
        <dbReference type="ARBA" id="ARBA00023136"/>
    </source>
</evidence>
<feature type="transmembrane region" description="Helical" evidence="7">
    <location>
        <begin position="81"/>
        <end position="101"/>
    </location>
</feature>
<dbReference type="RefSeq" id="WP_344027729.1">
    <property type="nucleotide sequence ID" value="NZ_BAAAOB010000001.1"/>
</dbReference>
<protein>
    <submittedName>
        <fullName evidence="8">FTR1 family protein</fullName>
    </submittedName>
</protein>
<organism evidence="8 9">
    <name type="scientific">Leucobacter iarius</name>
    <dbReference type="NCBI Taxonomy" id="333963"/>
    <lineage>
        <taxon>Bacteria</taxon>
        <taxon>Bacillati</taxon>
        <taxon>Actinomycetota</taxon>
        <taxon>Actinomycetes</taxon>
        <taxon>Micrococcales</taxon>
        <taxon>Microbacteriaceae</taxon>
        <taxon>Leucobacter</taxon>
    </lineage>
</organism>
<comment type="subcellular location">
    <subcellularLocation>
        <location evidence="1">Membrane</location>
        <topology evidence="1">Multi-pass membrane protein</topology>
    </subcellularLocation>
</comment>
<feature type="transmembrane region" description="Helical" evidence="7">
    <location>
        <begin position="42"/>
        <end position="69"/>
    </location>
</feature>
<feature type="compositionally biased region" description="Low complexity" evidence="6">
    <location>
        <begin position="339"/>
        <end position="353"/>
    </location>
</feature>
<evidence type="ECO:0000256" key="2">
    <source>
        <dbReference type="ARBA" id="ARBA00008333"/>
    </source>
</evidence>
<feature type="transmembrane region" description="Helical" evidence="7">
    <location>
        <begin position="308"/>
        <end position="324"/>
    </location>
</feature>
<evidence type="ECO:0000313" key="8">
    <source>
        <dbReference type="EMBL" id="GAA1775896.1"/>
    </source>
</evidence>
<sequence length="353" mass="37111">MKDAGVGIASASPSDAHAAHRRIRPDISVPVHPKNHLTRDPRSMLGTFLIGLREGLEAALIVGILIAYARKLDRKDVVVRIWLGVGVAIGISLAVGAILTYGAYGLSFRAQEIIGGSLSLLAVVMVTWMIMWMARASRSMSGELRGRLDAVIGGTGWGIVAVALLSVGREGIETALFIWATTRATGTGALLGFLAAVAGILVAAALGWAISRGLLRIGLSRFFRWSGAILVVFTAGVLAYAIHDLQEAAVLPGPFAPVPPGAGAFVASWYGESAWAFQLSHVIAPDGWLGVILKGTLGFSPDMTKLEVLVWALYLIPTLTWFLLRTRPQPATGSKPVSAPAEPAEPTAAPALS</sequence>
<dbReference type="InterPro" id="IPR004923">
    <property type="entry name" value="FTR1/Fip1/EfeU"/>
</dbReference>
<evidence type="ECO:0000256" key="1">
    <source>
        <dbReference type="ARBA" id="ARBA00004141"/>
    </source>
</evidence>
<dbReference type="Pfam" id="PF03239">
    <property type="entry name" value="FTR1"/>
    <property type="match status" value="1"/>
</dbReference>
<keyword evidence="5 7" id="KW-0472">Membrane</keyword>